<dbReference type="PANTHER" id="PTHR23527:SF1">
    <property type="entry name" value="BLL3282 PROTEIN"/>
    <property type="match status" value="1"/>
</dbReference>
<keyword evidence="8" id="KW-1185">Reference proteome</keyword>
<feature type="domain" description="Major facilitator superfamily (MFS) profile" evidence="6">
    <location>
        <begin position="1"/>
        <end position="379"/>
    </location>
</feature>
<gene>
    <name evidence="7" type="ORF">A6F49_02780</name>
</gene>
<feature type="transmembrane region" description="Helical" evidence="5">
    <location>
        <begin position="263"/>
        <end position="284"/>
    </location>
</feature>
<keyword evidence="3 5" id="KW-1133">Transmembrane helix</keyword>
<accession>A0A1B7LUI3</accession>
<dbReference type="PROSITE" id="PS50850">
    <property type="entry name" value="MFS"/>
    <property type="match status" value="1"/>
</dbReference>
<dbReference type="InterPro" id="IPR011701">
    <property type="entry name" value="MFS"/>
</dbReference>
<protein>
    <submittedName>
        <fullName evidence="7">Arabinose transporter permease</fullName>
    </submittedName>
</protein>
<feature type="transmembrane region" description="Helical" evidence="5">
    <location>
        <begin position="290"/>
        <end position="317"/>
    </location>
</feature>
<feature type="transmembrane region" description="Helical" evidence="5">
    <location>
        <begin position="195"/>
        <end position="218"/>
    </location>
</feature>
<dbReference type="PANTHER" id="PTHR23527">
    <property type="entry name" value="BLL3282 PROTEIN"/>
    <property type="match status" value="1"/>
</dbReference>
<dbReference type="STRING" id="1837282.A6F49_02780"/>
<feature type="transmembrane region" description="Helical" evidence="5">
    <location>
        <begin position="82"/>
        <end position="102"/>
    </location>
</feature>
<dbReference type="InterPro" id="IPR052952">
    <property type="entry name" value="MFS-Transporter"/>
</dbReference>
<evidence type="ECO:0000259" key="6">
    <source>
        <dbReference type="PROSITE" id="PS50850"/>
    </source>
</evidence>
<dbReference type="InterPro" id="IPR020846">
    <property type="entry name" value="MFS_dom"/>
</dbReference>
<feature type="transmembrane region" description="Helical" evidence="5">
    <location>
        <begin position="56"/>
        <end position="76"/>
    </location>
</feature>
<evidence type="ECO:0000256" key="5">
    <source>
        <dbReference type="SAM" id="Phobius"/>
    </source>
</evidence>
<dbReference type="Pfam" id="PF07690">
    <property type="entry name" value="MFS_1"/>
    <property type="match status" value="1"/>
</dbReference>
<evidence type="ECO:0000313" key="7">
    <source>
        <dbReference type="EMBL" id="OAV51048.1"/>
    </source>
</evidence>
<evidence type="ECO:0000313" key="8">
    <source>
        <dbReference type="Proteomes" id="UP000078292"/>
    </source>
</evidence>
<dbReference type="InterPro" id="IPR036259">
    <property type="entry name" value="MFS_trans_sf"/>
</dbReference>
<evidence type="ECO:0000256" key="3">
    <source>
        <dbReference type="ARBA" id="ARBA00022989"/>
    </source>
</evidence>
<keyword evidence="2 5" id="KW-0812">Transmembrane</keyword>
<name>A0A1B7LUI3_9MICC</name>
<feature type="transmembrane region" description="Helical" evidence="5">
    <location>
        <begin position="123"/>
        <end position="143"/>
    </location>
</feature>
<evidence type="ECO:0000256" key="4">
    <source>
        <dbReference type="ARBA" id="ARBA00023136"/>
    </source>
</evidence>
<comment type="subcellular location">
    <subcellularLocation>
        <location evidence="1">Cell membrane</location>
        <topology evidence="1">Multi-pass membrane protein</topology>
    </subcellularLocation>
</comment>
<evidence type="ECO:0000256" key="2">
    <source>
        <dbReference type="ARBA" id="ARBA00022692"/>
    </source>
</evidence>
<dbReference type="GO" id="GO:0005886">
    <property type="term" value="C:plasma membrane"/>
    <property type="evidence" value="ECO:0007669"/>
    <property type="project" value="UniProtKB-SubCell"/>
</dbReference>
<comment type="caution">
    <text evidence="7">The sequence shown here is derived from an EMBL/GenBank/DDBJ whole genome shotgun (WGS) entry which is preliminary data.</text>
</comment>
<feature type="transmembrane region" description="Helical" evidence="5">
    <location>
        <begin position="353"/>
        <end position="374"/>
    </location>
</feature>
<feature type="transmembrane region" description="Helical" evidence="5">
    <location>
        <begin position="230"/>
        <end position="251"/>
    </location>
</feature>
<feature type="transmembrane region" description="Helical" evidence="5">
    <location>
        <begin position="29"/>
        <end position="49"/>
    </location>
</feature>
<organism evidence="7 8">
    <name type="scientific">Enteractinococcus helveticum</name>
    <dbReference type="NCBI Taxonomy" id="1837282"/>
    <lineage>
        <taxon>Bacteria</taxon>
        <taxon>Bacillati</taxon>
        <taxon>Actinomycetota</taxon>
        <taxon>Actinomycetes</taxon>
        <taxon>Micrococcales</taxon>
        <taxon>Micrococcaceae</taxon>
    </lineage>
</organism>
<sequence>MGVSGLLTAGVSVLGPVLREDLMLSRVELSLFALVVFVTASITSLPWGWLSDRLSVLRGIALTCGFAILGLLGVIASSSLPGLLVAAVAGGCSLALSTTVSSKAVGQFVAPQRRGRVLSTKQMGIQGAQIIAGFVFPAIAAVFGWRLGLTAGVLLAAVSLLLILATRRRAFTPMEGLAERQDVAKYPSEATWKTALLGVVMVYAFVTAICFQSNLFGLPLAGYEELGFDIATASQVVVVIGFVGFLARLAWSRFADRPLNIRLIMIVMGVGLFLGQSFLVAVHISGVAWFFWLGAAGIGAFYALVPVVLSGVALQYFPPSQIGMVSGIISLSIFGGFALGPVIYGAIVDSGGYLSSAWALLAVVIISLLAALLLPTRKARMKQGALEKTSNLVRKEV</sequence>
<feature type="transmembrane region" description="Helical" evidence="5">
    <location>
        <begin position="324"/>
        <end position="347"/>
    </location>
</feature>
<dbReference type="Gene3D" id="1.20.1250.20">
    <property type="entry name" value="MFS general substrate transporter like domains"/>
    <property type="match status" value="1"/>
</dbReference>
<feature type="transmembrane region" description="Helical" evidence="5">
    <location>
        <begin position="149"/>
        <end position="166"/>
    </location>
</feature>
<dbReference type="SUPFAM" id="SSF103473">
    <property type="entry name" value="MFS general substrate transporter"/>
    <property type="match status" value="1"/>
</dbReference>
<dbReference type="AlphaFoldDB" id="A0A1B7LUI3"/>
<reference evidence="7 8" key="1">
    <citation type="submission" date="2016-04" db="EMBL/GenBank/DDBJ databases">
        <title>First whole genome shotgun sequence of the bacterium Enteractinococcus sp. strain UASWS1574.</title>
        <authorList>
            <person name="Crovadore J."/>
            <person name="Chablais R."/>
            <person name="Lefort F."/>
        </authorList>
    </citation>
    <scope>NUCLEOTIDE SEQUENCE [LARGE SCALE GENOMIC DNA]</scope>
    <source>
        <strain evidence="7 8">UASWS1574</strain>
    </source>
</reference>
<dbReference type="GO" id="GO:0022857">
    <property type="term" value="F:transmembrane transporter activity"/>
    <property type="evidence" value="ECO:0007669"/>
    <property type="project" value="InterPro"/>
</dbReference>
<dbReference type="Proteomes" id="UP000078292">
    <property type="component" value="Unassembled WGS sequence"/>
</dbReference>
<dbReference type="EMBL" id="LXEY01000118">
    <property type="protein sequence ID" value="OAV51048.1"/>
    <property type="molecule type" value="Genomic_DNA"/>
</dbReference>
<keyword evidence="4 5" id="KW-0472">Membrane</keyword>
<evidence type="ECO:0000256" key="1">
    <source>
        <dbReference type="ARBA" id="ARBA00004651"/>
    </source>
</evidence>
<proteinExistence type="predicted"/>